<evidence type="ECO:0000313" key="2">
    <source>
        <dbReference type="Proteomes" id="UP001172386"/>
    </source>
</evidence>
<dbReference type="EMBL" id="JAPDRQ010000263">
    <property type="protein sequence ID" value="KAJ9651332.1"/>
    <property type="molecule type" value="Genomic_DNA"/>
</dbReference>
<proteinExistence type="predicted"/>
<gene>
    <name evidence="1" type="ORF">H2198_009366</name>
</gene>
<evidence type="ECO:0000313" key="1">
    <source>
        <dbReference type="EMBL" id="KAJ9651332.1"/>
    </source>
</evidence>
<dbReference type="Proteomes" id="UP001172386">
    <property type="component" value="Unassembled WGS sequence"/>
</dbReference>
<reference evidence="1" key="1">
    <citation type="submission" date="2022-10" db="EMBL/GenBank/DDBJ databases">
        <title>Culturing micro-colonial fungi from biological soil crusts in the Mojave desert and describing Neophaeococcomyces mojavensis, and introducing the new genera and species Taxawa tesnikishii.</title>
        <authorList>
            <person name="Kurbessoian T."/>
            <person name="Stajich J.E."/>
        </authorList>
    </citation>
    <scope>NUCLEOTIDE SEQUENCE</scope>
    <source>
        <strain evidence="1">JES_112</strain>
    </source>
</reference>
<comment type="caution">
    <text evidence="1">The sequence shown here is derived from an EMBL/GenBank/DDBJ whole genome shotgun (WGS) entry which is preliminary data.</text>
</comment>
<name>A0ACC2ZUP6_9EURO</name>
<sequence length="244" mass="27670">MARNKAVSNQQPIRQQPKRTPLLTLARTFGSKSPIVDGDIQAFLMSCMSIEQWESYTEEEKKAIIQTLPPSRQPRNSPFEGHNDTSLHMNETPRLEKPSTSKPIEHDERPPAIPPLSPTFISSDTYLKRAVARFKRDVSEGYYEKTWQDKAKKAHKERQEGKFDAYLEQHIEEIFVEDEDGNDEDHADELGSDGEYNEGRNGGLKKLKMDASMNGNQKSSVDSTGVRNEPRANMAVRRAPVAVK</sequence>
<organism evidence="1 2">
    <name type="scientific">Neophaeococcomyces mojaviensis</name>
    <dbReference type="NCBI Taxonomy" id="3383035"/>
    <lineage>
        <taxon>Eukaryota</taxon>
        <taxon>Fungi</taxon>
        <taxon>Dikarya</taxon>
        <taxon>Ascomycota</taxon>
        <taxon>Pezizomycotina</taxon>
        <taxon>Eurotiomycetes</taxon>
        <taxon>Chaetothyriomycetidae</taxon>
        <taxon>Chaetothyriales</taxon>
        <taxon>Chaetothyriales incertae sedis</taxon>
        <taxon>Neophaeococcomyces</taxon>
    </lineage>
</organism>
<keyword evidence="2" id="KW-1185">Reference proteome</keyword>
<accession>A0ACC2ZUP6</accession>
<protein>
    <submittedName>
        <fullName evidence="1">Uncharacterized protein</fullName>
    </submittedName>
</protein>